<proteinExistence type="predicted"/>
<feature type="signal peptide" evidence="1">
    <location>
        <begin position="1"/>
        <end position="27"/>
    </location>
</feature>
<keyword evidence="1" id="KW-0732">Signal</keyword>
<evidence type="ECO:0000313" key="3">
    <source>
        <dbReference type="EMBL" id="CAA9490509.1"/>
    </source>
</evidence>
<evidence type="ECO:0000256" key="1">
    <source>
        <dbReference type="SAM" id="SignalP"/>
    </source>
</evidence>
<dbReference type="SUPFAM" id="SSF56601">
    <property type="entry name" value="beta-lactamase/transpeptidase-like"/>
    <property type="match status" value="1"/>
</dbReference>
<feature type="chain" id="PRO_5027122104" evidence="1">
    <location>
        <begin position="28"/>
        <end position="433"/>
    </location>
</feature>
<dbReference type="Gene3D" id="3.40.710.10">
    <property type="entry name" value="DD-peptidase/beta-lactamase superfamily"/>
    <property type="match status" value="1"/>
</dbReference>
<dbReference type="InterPro" id="IPR012338">
    <property type="entry name" value="Beta-lactam/transpept-like"/>
</dbReference>
<organism evidence="3">
    <name type="scientific">uncultured Sphingomonadaceae bacterium</name>
    <dbReference type="NCBI Taxonomy" id="169976"/>
    <lineage>
        <taxon>Bacteria</taxon>
        <taxon>Pseudomonadati</taxon>
        <taxon>Pseudomonadota</taxon>
        <taxon>Alphaproteobacteria</taxon>
        <taxon>Sphingomonadales</taxon>
        <taxon>Sphingomonadaceae</taxon>
        <taxon>environmental samples</taxon>
    </lineage>
</organism>
<sequence length="433" mass="45914">MNKRNRAGAALLAGLALLGAAPAPALAQAALRAAAQRQNEYPQLRALARSYVGSGKVPGIVFAVGRRGQAPTFVSEGRVTLDRGAAAAGPDSLWRIYSMTKPVTGIAAMLLVEDGKLRLDQDIGDLIPAFRDPRVLVDPARSLQSRPAKGPITVRHLLTHTSGLGYSITTKGPLLAEYERLGLTPFQAGGAAELLLRYPRAPSLQAFADRAGTVPLLSDPGTRWSYSMSLDVLGRVIEVASGVPFDRFLEQRLFRPLGMTSTYFTVPQAELGRFATNYVRAGNGLIALDAARSSIYRRPPAFPYGGAGLVSSARDYDRFLAMLHSGGRLDGVRVMRPETVRLAMSNLLSAGVQGPRGGSFGTGGFGAGGIVALADQPTGQGAGSYGWGGAAGTIAWVDPKNDARVTAMINIFPPELYPLRRELEAALYADLKQ</sequence>
<dbReference type="PANTHER" id="PTHR43283:SF3">
    <property type="entry name" value="BETA-LACTAMASE FAMILY PROTEIN (AFU_ORTHOLOGUE AFUA_5G07500)"/>
    <property type="match status" value="1"/>
</dbReference>
<reference evidence="3" key="1">
    <citation type="submission" date="2020-02" db="EMBL/GenBank/DDBJ databases">
        <authorList>
            <person name="Meier V. D."/>
        </authorList>
    </citation>
    <scope>NUCLEOTIDE SEQUENCE</scope>
    <source>
        <strain evidence="3">AVDCRST_MAG39</strain>
    </source>
</reference>
<dbReference type="InterPro" id="IPR001466">
    <property type="entry name" value="Beta-lactam-related"/>
</dbReference>
<dbReference type="Pfam" id="PF00144">
    <property type="entry name" value="Beta-lactamase"/>
    <property type="match status" value="1"/>
</dbReference>
<dbReference type="EMBL" id="CADCVW010000030">
    <property type="protein sequence ID" value="CAA9490509.1"/>
    <property type="molecule type" value="Genomic_DNA"/>
</dbReference>
<accession>A0A6J4S6F4</accession>
<protein>
    <submittedName>
        <fullName evidence="3">Beta-lactamase class C-like and penicillin binding proteins (PBPs) superfamily</fullName>
    </submittedName>
</protein>
<evidence type="ECO:0000259" key="2">
    <source>
        <dbReference type="Pfam" id="PF00144"/>
    </source>
</evidence>
<dbReference type="PANTHER" id="PTHR43283">
    <property type="entry name" value="BETA-LACTAMASE-RELATED"/>
    <property type="match status" value="1"/>
</dbReference>
<gene>
    <name evidence="3" type="ORF">AVDCRST_MAG39-777</name>
</gene>
<dbReference type="InterPro" id="IPR050789">
    <property type="entry name" value="Diverse_Enzym_Activities"/>
</dbReference>
<name>A0A6J4S6F4_9SPHN</name>
<feature type="domain" description="Beta-lactamase-related" evidence="2">
    <location>
        <begin position="44"/>
        <end position="425"/>
    </location>
</feature>
<dbReference type="AlphaFoldDB" id="A0A6J4S6F4"/>